<gene>
    <name evidence="1" type="primary">PARPA_06947.1 scaffold 25142</name>
</gene>
<evidence type="ECO:0000313" key="1">
    <source>
        <dbReference type="EMBL" id="CEP12929.1"/>
    </source>
</evidence>
<proteinExistence type="predicted"/>
<reference evidence="1 2" key="1">
    <citation type="submission" date="2014-09" db="EMBL/GenBank/DDBJ databases">
        <authorList>
            <person name="Ellenberger Sabrina"/>
        </authorList>
    </citation>
    <scope>NUCLEOTIDE SEQUENCE [LARGE SCALE GENOMIC DNA]</scope>
    <source>
        <strain evidence="1 2">CBS 412.66</strain>
    </source>
</reference>
<dbReference type="InterPro" id="IPR032675">
    <property type="entry name" value="LRR_dom_sf"/>
</dbReference>
<keyword evidence="2" id="KW-1185">Reference proteome</keyword>
<protein>
    <recommendedName>
        <fullName evidence="3">F-box domain-containing protein</fullName>
    </recommendedName>
</protein>
<evidence type="ECO:0000313" key="2">
    <source>
        <dbReference type="Proteomes" id="UP000054107"/>
    </source>
</evidence>
<dbReference type="SUPFAM" id="SSF52047">
    <property type="entry name" value="RNI-like"/>
    <property type="match status" value="2"/>
</dbReference>
<evidence type="ECO:0008006" key="3">
    <source>
        <dbReference type="Google" id="ProtNLM"/>
    </source>
</evidence>
<name>A0A0B7ND94_9FUNG</name>
<dbReference type="EMBL" id="LN728830">
    <property type="protein sequence ID" value="CEP12929.1"/>
    <property type="molecule type" value="Genomic_DNA"/>
</dbReference>
<sequence length="525" mass="59201">MDSIPFEIFEHFTSYLTFSEKLQAMLVCHEWRVKVSASLYSELVLDGNENFKTFEGILMENKDYAKQLKSLRLLNPAVRPSHILTIPKHFPELQELEWIQTGMDIDTYIPNEEDGECWKNITSFLELNAVCLSVEILEKSGFTNLTKLNINFCSVYSHCQLLIAQLPKAPGLENLVIESTEMSLFDLENLHLNAPKLKALRLSLVSPKHLEAEEAMPVIKTVADGLTSWEMVNMQVPEDTELWGAWMGFIASTYKDLKNLTIQAERVSSLVESHQAKLLEIAAGCPLLEFYSVNLFPITPPLLELMDATGIRLKKVELHDLVEYQVSNLMFSRQTESLEALVLNIDSGSSFEYLEPASNIKHLEITAKQRDASLLALDDLLENSSHLETIKVSNWIIQLGPQGSSFQRGLKRLDLENVILSNANGNVMSFVAAACPDLLKLTIQDASADDDENLILEFPHHHFACIELDTEEFDCYKVVKQGQPTIYEIQGDYLCETSISGDQPYVLVAVEGCSSLKIGKRYIFN</sequence>
<organism evidence="1 2">
    <name type="scientific">Parasitella parasitica</name>
    <dbReference type="NCBI Taxonomy" id="35722"/>
    <lineage>
        <taxon>Eukaryota</taxon>
        <taxon>Fungi</taxon>
        <taxon>Fungi incertae sedis</taxon>
        <taxon>Mucoromycota</taxon>
        <taxon>Mucoromycotina</taxon>
        <taxon>Mucoromycetes</taxon>
        <taxon>Mucorales</taxon>
        <taxon>Mucorineae</taxon>
        <taxon>Mucoraceae</taxon>
        <taxon>Parasitella</taxon>
    </lineage>
</organism>
<dbReference type="Proteomes" id="UP000054107">
    <property type="component" value="Unassembled WGS sequence"/>
</dbReference>
<accession>A0A0B7ND94</accession>
<dbReference type="AlphaFoldDB" id="A0A0B7ND94"/>
<dbReference type="OrthoDB" id="2369094at2759"/>
<dbReference type="Gene3D" id="3.80.10.10">
    <property type="entry name" value="Ribonuclease Inhibitor"/>
    <property type="match status" value="2"/>
</dbReference>